<protein>
    <recommendedName>
        <fullName evidence="2">GrdX protein</fullName>
    </recommendedName>
</protein>
<gene>
    <name evidence="1" type="ORF">SDC9_59115</name>
</gene>
<dbReference type="EMBL" id="VSSQ01002019">
    <property type="protein sequence ID" value="MPM12761.1"/>
    <property type="molecule type" value="Genomic_DNA"/>
</dbReference>
<evidence type="ECO:0008006" key="2">
    <source>
        <dbReference type="Google" id="ProtNLM"/>
    </source>
</evidence>
<evidence type="ECO:0000313" key="1">
    <source>
        <dbReference type="EMBL" id="MPM12761.1"/>
    </source>
</evidence>
<dbReference type="AlphaFoldDB" id="A0A644XAJ1"/>
<proteinExistence type="predicted"/>
<comment type="caution">
    <text evidence="1">The sequence shown here is derived from an EMBL/GenBank/DDBJ whole genome shotgun (WGS) entry which is preliminary data.</text>
</comment>
<sequence length="146" mass="16537">MSCRRLLVTNNPLLRNAVPSCDFIDGNPLAVLLRSRDYVHLGWILLSHPLYGNLRPHQHPYRSILLERPDGEPRPALDLQSLEYVENALGVYSAEKERILSDKGMPEGVRDDFAVIDAELMKESLSRYGLWPRESLKTDLLKGGEG</sequence>
<name>A0A644XAJ1_9ZZZZ</name>
<dbReference type="InterPro" id="IPR047735">
    <property type="entry name" value="GrdX-like"/>
</dbReference>
<dbReference type="NCBIfam" id="NF038093">
    <property type="entry name" value="GrdX"/>
    <property type="match status" value="1"/>
</dbReference>
<organism evidence="1">
    <name type="scientific">bioreactor metagenome</name>
    <dbReference type="NCBI Taxonomy" id="1076179"/>
    <lineage>
        <taxon>unclassified sequences</taxon>
        <taxon>metagenomes</taxon>
        <taxon>ecological metagenomes</taxon>
    </lineage>
</organism>
<accession>A0A644XAJ1</accession>
<reference evidence="1" key="1">
    <citation type="submission" date="2019-08" db="EMBL/GenBank/DDBJ databases">
        <authorList>
            <person name="Kucharzyk K."/>
            <person name="Murdoch R.W."/>
            <person name="Higgins S."/>
            <person name="Loffler F."/>
        </authorList>
    </citation>
    <scope>NUCLEOTIDE SEQUENCE</scope>
</reference>